<dbReference type="AlphaFoldDB" id="A0A8S2YVF2"/>
<feature type="non-terminal residue" evidence="1">
    <location>
        <position position="35"/>
    </location>
</feature>
<proteinExistence type="predicted"/>
<protein>
    <submittedName>
        <fullName evidence="1">Uncharacterized protein</fullName>
    </submittedName>
</protein>
<organism evidence="1 2">
    <name type="scientific">Rotaria magnacalcarata</name>
    <dbReference type="NCBI Taxonomy" id="392030"/>
    <lineage>
        <taxon>Eukaryota</taxon>
        <taxon>Metazoa</taxon>
        <taxon>Spiralia</taxon>
        <taxon>Gnathifera</taxon>
        <taxon>Rotifera</taxon>
        <taxon>Eurotatoria</taxon>
        <taxon>Bdelloidea</taxon>
        <taxon>Philodinida</taxon>
        <taxon>Philodinidae</taxon>
        <taxon>Rotaria</taxon>
    </lineage>
</organism>
<dbReference type="InterPro" id="IPR027410">
    <property type="entry name" value="TCP-1-like_intermed_sf"/>
</dbReference>
<gene>
    <name evidence="1" type="ORF">SMN809_LOCUS37812</name>
</gene>
<dbReference type="EMBL" id="CAJOBI010096953">
    <property type="protein sequence ID" value="CAF4569870.1"/>
    <property type="molecule type" value="Genomic_DNA"/>
</dbReference>
<name>A0A8S2YVF2_9BILA</name>
<feature type="non-terminal residue" evidence="1">
    <location>
        <position position="1"/>
    </location>
</feature>
<comment type="caution">
    <text evidence="1">The sequence shown here is derived from an EMBL/GenBank/DDBJ whole genome shotgun (WGS) entry which is preliminary data.</text>
</comment>
<sequence>IGIKKVTGGSLEESRIVAGVAFKKTFSYAGFEMQQ</sequence>
<dbReference type="Gene3D" id="3.30.260.10">
    <property type="entry name" value="TCP-1-like chaperonin intermediate domain"/>
    <property type="match status" value="1"/>
</dbReference>
<evidence type="ECO:0000313" key="1">
    <source>
        <dbReference type="EMBL" id="CAF4569870.1"/>
    </source>
</evidence>
<evidence type="ECO:0000313" key="2">
    <source>
        <dbReference type="Proteomes" id="UP000676336"/>
    </source>
</evidence>
<accession>A0A8S2YVF2</accession>
<reference evidence="1" key="1">
    <citation type="submission" date="2021-02" db="EMBL/GenBank/DDBJ databases">
        <authorList>
            <person name="Nowell W R."/>
        </authorList>
    </citation>
    <scope>NUCLEOTIDE SEQUENCE</scope>
</reference>
<dbReference type="Proteomes" id="UP000676336">
    <property type="component" value="Unassembled WGS sequence"/>
</dbReference>